<dbReference type="OrthoDB" id="5918350at2"/>
<evidence type="ECO:0000313" key="1">
    <source>
        <dbReference type="EMBL" id="PQJ89207.1"/>
    </source>
</evidence>
<dbReference type="AlphaFoldDB" id="A0A2S7XD92"/>
<organism evidence="1 2">
    <name type="scientific">Aliivibrio sifiae</name>
    <dbReference type="NCBI Taxonomy" id="566293"/>
    <lineage>
        <taxon>Bacteria</taxon>
        <taxon>Pseudomonadati</taxon>
        <taxon>Pseudomonadota</taxon>
        <taxon>Gammaproteobacteria</taxon>
        <taxon>Vibrionales</taxon>
        <taxon>Vibrionaceae</taxon>
        <taxon>Aliivibrio</taxon>
    </lineage>
</organism>
<gene>
    <name evidence="1" type="ORF">BTO22_06225</name>
</gene>
<dbReference type="Proteomes" id="UP000239263">
    <property type="component" value="Unassembled WGS sequence"/>
</dbReference>
<dbReference type="EMBL" id="MSCO01000001">
    <property type="protein sequence ID" value="PQJ89207.1"/>
    <property type="molecule type" value="Genomic_DNA"/>
</dbReference>
<comment type="caution">
    <text evidence="1">The sequence shown here is derived from an EMBL/GenBank/DDBJ whole genome shotgun (WGS) entry which is preliminary data.</text>
</comment>
<proteinExistence type="predicted"/>
<protein>
    <recommendedName>
        <fullName evidence="3">HEPN domain-containing protein</fullName>
    </recommendedName>
</protein>
<evidence type="ECO:0008006" key="3">
    <source>
        <dbReference type="Google" id="ProtNLM"/>
    </source>
</evidence>
<dbReference type="RefSeq" id="WP_105054736.1">
    <property type="nucleotide sequence ID" value="NZ_CAWNRT010000001.1"/>
</dbReference>
<accession>A0A2S7XD92</accession>
<reference evidence="1 2" key="1">
    <citation type="submission" date="2016-12" db="EMBL/GenBank/DDBJ databases">
        <title>Diversity of luminous bacteria.</title>
        <authorList>
            <person name="Yoshizawa S."/>
            <person name="Kogure K."/>
        </authorList>
    </citation>
    <scope>NUCLEOTIDE SEQUENCE [LARGE SCALE GENOMIC DNA]</scope>
    <source>
        <strain evidence="1 2">ATCC 33715</strain>
    </source>
</reference>
<name>A0A2S7XD92_9GAMM</name>
<evidence type="ECO:0000313" key="2">
    <source>
        <dbReference type="Proteomes" id="UP000239263"/>
    </source>
</evidence>
<sequence>MDNVAIALHQLNRAIDLYFNQKDFVSAITLSNAAQAILVKKWIIDSQAKACEDVIFNSTESPDLLQYTYKMSSSISFSALDSNEELEDKAHQVLMRCCDSVMRLNLPRSPQVSAFIRMKSKIFI</sequence>